<comment type="caution">
    <text evidence="3">The sequence shown here is derived from an EMBL/GenBank/DDBJ whole genome shotgun (WGS) entry which is preliminary data.</text>
</comment>
<keyword evidence="1" id="KW-1133">Transmembrane helix</keyword>
<proteinExistence type="predicted"/>
<dbReference type="RefSeq" id="WP_131283400.1">
    <property type="nucleotide sequence ID" value="NZ_RXLP01000014.1"/>
</dbReference>
<dbReference type="OrthoDB" id="3239667at2"/>
<protein>
    <submittedName>
        <fullName evidence="3">Pilus assembly protein</fullName>
    </submittedName>
</protein>
<evidence type="ECO:0000259" key="2">
    <source>
        <dbReference type="Pfam" id="PF07811"/>
    </source>
</evidence>
<gene>
    <name evidence="3" type="ORF">EJ419_02775</name>
</gene>
<sequence length="149" mass="16209">MHCLLSRVKGAWINRVLGETDKGTITAEFAVIFPSVVAITILIVSMSRVIVVQLDCHSAARQAAYAVITADEVGSEQSSMNRIAQRAAMSVAGKNTRTHINWNDTSFEVVTTCDVARIGKISLPLSMQGKARGVRHGIEKGIKEEIEEE</sequence>
<dbReference type="Pfam" id="PF07811">
    <property type="entry name" value="TadE"/>
    <property type="match status" value="1"/>
</dbReference>
<evidence type="ECO:0000256" key="1">
    <source>
        <dbReference type="SAM" id="Phobius"/>
    </source>
</evidence>
<evidence type="ECO:0000313" key="3">
    <source>
        <dbReference type="EMBL" id="TCD54540.1"/>
    </source>
</evidence>
<name>A0A4R0QXX2_9BIFI</name>
<dbReference type="InterPro" id="IPR012495">
    <property type="entry name" value="TadE-like_dom"/>
</dbReference>
<dbReference type="AlphaFoldDB" id="A0A4R0QXX2"/>
<accession>A0A4R0QXX2</accession>
<feature type="domain" description="TadE-like" evidence="2">
    <location>
        <begin position="23"/>
        <end position="64"/>
    </location>
</feature>
<evidence type="ECO:0000313" key="4">
    <source>
        <dbReference type="Proteomes" id="UP000291289"/>
    </source>
</evidence>
<keyword evidence="1" id="KW-0812">Transmembrane</keyword>
<keyword evidence="1" id="KW-0472">Membrane</keyword>
<reference evidence="3 4" key="1">
    <citation type="submission" date="2018-12" db="EMBL/GenBank/DDBJ databases">
        <title>Alloscrdovia theropitheci sp. nov: a novel taxon from the feces of the bleeding-herat monkey (Theropithecus geleda).</title>
        <authorList>
            <person name="Modesto M."/>
        </authorList>
    </citation>
    <scope>NUCLEOTIDE SEQUENCE [LARGE SCALE GENOMIC DNA]</scope>
    <source>
        <strain evidence="3 4">GLDI4/2</strain>
    </source>
</reference>
<keyword evidence="4" id="KW-1185">Reference proteome</keyword>
<organism evidence="3 4">
    <name type="scientific">Alloscardovia theropitheci</name>
    <dbReference type="NCBI Taxonomy" id="2496842"/>
    <lineage>
        <taxon>Bacteria</taxon>
        <taxon>Bacillati</taxon>
        <taxon>Actinomycetota</taxon>
        <taxon>Actinomycetes</taxon>
        <taxon>Bifidobacteriales</taxon>
        <taxon>Bifidobacteriaceae</taxon>
        <taxon>Alloscardovia</taxon>
    </lineage>
</organism>
<feature type="transmembrane region" description="Helical" evidence="1">
    <location>
        <begin position="29"/>
        <end position="51"/>
    </location>
</feature>
<dbReference type="Proteomes" id="UP000291289">
    <property type="component" value="Unassembled WGS sequence"/>
</dbReference>
<dbReference type="EMBL" id="RXLP01000014">
    <property type="protein sequence ID" value="TCD54540.1"/>
    <property type="molecule type" value="Genomic_DNA"/>
</dbReference>